<dbReference type="SMART" id="SM00838">
    <property type="entry name" value="EFG_C"/>
    <property type="match status" value="1"/>
</dbReference>
<gene>
    <name evidence="4" type="ORF">CLV43_10618</name>
</gene>
<dbReference type="InterPro" id="IPR041095">
    <property type="entry name" value="EFG_II"/>
</dbReference>
<dbReference type="SMART" id="SM00889">
    <property type="entry name" value="EFG_IV"/>
    <property type="match status" value="1"/>
</dbReference>
<dbReference type="InterPro" id="IPR027417">
    <property type="entry name" value="P-loop_NTPase"/>
</dbReference>
<organism evidence="4 5">
    <name type="scientific">Umezawaea tangerina</name>
    <dbReference type="NCBI Taxonomy" id="84725"/>
    <lineage>
        <taxon>Bacteria</taxon>
        <taxon>Bacillati</taxon>
        <taxon>Actinomycetota</taxon>
        <taxon>Actinomycetes</taxon>
        <taxon>Pseudonocardiales</taxon>
        <taxon>Pseudonocardiaceae</taxon>
        <taxon>Umezawaea</taxon>
    </lineage>
</organism>
<dbReference type="EMBL" id="PVTF01000006">
    <property type="protein sequence ID" value="PRY40284.1"/>
    <property type="molecule type" value="Genomic_DNA"/>
</dbReference>
<dbReference type="GO" id="GO:0005525">
    <property type="term" value="F:GTP binding"/>
    <property type="evidence" value="ECO:0007669"/>
    <property type="project" value="UniProtKB-KW"/>
</dbReference>
<dbReference type="CDD" id="cd01434">
    <property type="entry name" value="EFG_mtEFG1_IV"/>
    <property type="match status" value="1"/>
</dbReference>
<dbReference type="SUPFAM" id="SSF54980">
    <property type="entry name" value="EF-G C-terminal domain-like"/>
    <property type="match status" value="2"/>
</dbReference>
<accession>A0A2T0T3S3</accession>
<evidence type="ECO:0000256" key="2">
    <source>
        <dbReference type="ARBA" id="ARBA00023134"/>
    </source>
</evidence>
<keyword evidence="2" id="KW-0342">GTP-binding</keyword>
<dbReference type="Pfam" id="PF00679">
    <property type="entry name" value="EFG_C"/>
    <property type="match status" value="1"/>
</dbReference>
<dbReference type="FunFam" id="3.30.70.240:FF:000001">
    <property type="entry name" value="Elongation factor G"/>
    <property type="match status" value="1"/>
</dbReference>
<dbReference type="PANTHER" id="PTHR43261">
    <property type="entry name" value="TRANSLATION ELONGATION FACTOR G-RELATED"/>
    <property type="match status" value="1"/>
</dbReference>
<dbReference type="RefSeq" id="WP_106188867.1">
    <property type="nucleotide sequence ID" value="NZ_PVTF01000006.1"/>
</dbReference>
<dbReference type="SUPFAM" id="SSF54211">
    <property type="entry name" value="Ribosomal protein S5 domain 2-like"/>
    <property type="match status" value="1"/>
</dbReference>
<dbReference type="InterPro" id="IPR005225">
    <property type="entry name" value="Small_GTP-bd"/>
</dbReference>
<dbReference type="Gene3D" id="3.30.70.240">
    <property type="match status" value="1"/>
</dbReference>
<name>A0A2T0T3S3_9PSEU</name>
<sequence length="681" mass="71900">MGTKNNDNGHSAGPVAVDDPAKVRNVVLVGPSGAGKTTLTEALLAASGVVSRAGSVTEGTTVCDHDPAAVRQQRSVGLAVAPLRHGDFKINLIDTPGYADFVGELRAGLRAADAALFVVNAFEGLDASTTALWAECAAVGMPRAVVVTRTDHHRADVRDAVIACQNAFGAGVVPLYVPRGDGLVGLITGDPAVLEGYAAERAELIEGIIAESEDETLMERYLDGEEIDQSTLIADLETAVARGSFHPVLTVCAATGMGLTELLDGIVRAFPSPLEHALPDVIGLYGFPRPRLAADPEGPLVAEVVRTAVDSYVGRVSVVRVFSGTLRPERPVHVSGHGMADRGHEDHDADERVAHIYSPLGSALREVPYCVAGDVCALTKLGSAETGDTVSDPDKPMLMAPWPMPEPLLPVAVVPRSRSDEDNLARNLNRLVAGDPTLRLERNAETHQMVLWCMGEAHADVVLARLRAGGAEVDTEPVRVSLRETFAAAAKGHGRHVKQSGGHGQYAVCDIVVEPLPRGGGFEFVDRIVGGAVPHQFVPSIEKGIRAQLDRGLQDGHPVVDIRVTLVDGKAHSVDSSDAAFQTAGSLALKDAAANSRLALLEPTDEVSIRLPDEHLGTVLGDLSGRRGRVLGTETDSTAHTTIRAEVPSSALLRYAVELRSLTSGTASFSRRFVRYDPLPG</sequence>
<keyword evidence="4" id="KW-0648">Protein biosynthesis</keyword>
<evidence type="ECO:0000256" key="1">
    <source>
        <dbReference type="ARBA" id="ARBA00022741"/>
    </source>
</evidence>
<dbReference type="Pfam" id="PF22042">
    <property type="entry name" value="EF-G_D2"/>
    <property type="match status" value="1"/>
</dbReference>
<dbReference type="NCBIfam" id="NF009381">
    <property type="entry name" value="PRK12740.1-5"/>
    <property type="match status" value="1"/>
</dbReference>
<dbReference type="InterPro" id="IPR005517">
    <property type="entry name" value="Transl_elong_EFG/EF2_IV"/>
</dbReference>
<dbReference type="Pfam" id="PF14492">
    <property type="entry name" value="EFG_III"/>
    <property type="match status" value="1"/>
</dbReference>
<evidence type="ECO:0000313" key="5">
    <source>
        <dbReference type="Proteomes" id="UP000239494"/>
    </source>
</evidence>
<dbReference type="GO" id="GO:0003746">
    <property type="term" value="F:translation elongation factor activity"/>
    <property type="evidence" value="ECO:0007669"/>
    <property type="project" value="UniProtKB-KW"/>
</dbReference>
<dbReference type="Pfam" id="PF03764">
    <property type="entry name" value="EFG_IV"/>
    <property type="match status" value="1"/>
</dbReference>
<dbReference type="InterPro" id="IPR035649">
    <property type="entry name" value="EFG_V"/>
</dbReference>
<dbReference type="InterPro" id="IPR035647">
    <property type="entry name" value="EFG_III/V"/>
</dbReference>
<dbReference type="SUPFAM" id="SSF52540">
    <property type="entry name" value="P-loop containing nucleoside triphosphate hydrolases"/>
    <property type="match status" value="1"/>
</dbReference>
<evidence type="ECO:0000259" key="3">
    <source>
        <dbReference type="PROSITE" id="PS51722"/>
    </source>
</evidence>
<dbReference type="PANTHER" id="PTHR43261:SF6">
    <property type="entry name" value="ELONGATION FACTOR G-LIKE PROTEIN"/>
    <property type="match status" value="1"/>
</dbReference>
<dbReference type="Gene3D" id="3.40.50.300">
    <property type="entry name" value="P-loop containing nucleotide triphosphate hydrolases"/>
    <property type="match status" value="1"/>
</dbReference>
<dbReference type="InterPro" id="IPR014721">
    <property type="entry name" value="Ribsml_uS5_D2-typ_fold_subgr"/>
</dbReference>
<dbReference type="Pfam" id="PF00009">
    <property type="entry name" value="GTP_EFTU"/>
    <property type="match status" value="1"/>
</dbReference>
<dbReference type="InterPro" id="IPR009000">
    <property type="entry name" value="Transl_B-barrel_sf"/>
</dbReference>
<dbReference type="InterPro" id="IPR047872">
    <property type="entry name" value="EFG_IV"/>
</dbReference>
<dbReference type="InterPro" id="IPR020568">
    <property type="entry name" value="Ribosomal_Su5_D2-typ_SF"/>
</dbReference>
<dbReference type="Gene3D" id="2.40.30.10">
    <property type="entry name" value="Translation factors"/>
    <property type="match status" value="1"/>
</dbReference>
<keyword evidence="1" id="KW-0547">Nucleotide-binding</keyword>
<dbReference type="CDD" id="cd16262">
    <property type="entry name" value="EFG_III"/>
    <property type="match status" value="1"/>
</dbReference>
<dbReference type="InterPro" id="IPR000640">
    <property type="entry name" value="EFG_V-like"/>
</dbReference>
<dbReference type="GO" id="GO:0003924">
    <property type="term" value="F:GTPase activity"/>
    <property type="evidence" value="ECO:0007669"/>
    <property type="project" value="InterPro"/>
</dbReference>
<dbReference type="Gene3D" id="3.30.70.870">
    <property type="entry name" value="Elongation Factor G (Translational Gtpase), domain 3"/>
    <property type="match status" value="1"/>
</dbReference>
<feature type="domain" description="Tr-type G" evidence="3">
    <location>
        <begin position="21"/>
        <end position="274"/>
    </location>
</feature>
<reference evidence="4 5" key="1">
    <citation type="submission" date="2018-03" db="EMBL/GenBank/DDBJ databases">
        <title>Genomic Encyclopedia of Archaeal and Bacterial Type Strains, Phase II (KMG-II): from individual species to whole genera.</title>
        <authorList>
            <person name="Goeker M."/>
        </authorList>
    </citation>
    <scope>NUCLEOTIDE SEQUENCE [LARGE SCALE GENOMIC DNA]</scope>
    <source>
        <strain evidence="4 5">DSM 44720</strain>
    </source>
</reference>
<dbReference type="Gene3D" id="3.30.230.10">
    <property type="match status" value="1"/>
</dbReference>
<dbReference type="NCBIfam" id="NF009377">
    <property type="entry name" value="PRK12740.1-1"/>
    <property type="match status" value="1"/>
</dbReference>
<dbReference type="Proteomes" id="UP000239494">
    <property type="component" value="Unassembled WGS sequence"/>
</dbReference>
<dbReference type="GO" id="GO:0032790">
    <property type="term" value="P:ribosome disassembly"/>
    <property type="evidence" value="ECO:0007669"/>
    <property type="project" value="TreeGrafter"/>
</dbReference>
<dbReference type="SUPFAM" id="SSF50447">
    <property type="entry name" value="Translation proteins"/>
    <property type="match status" value="1"/>
</dbReference>
<dbReference type="NCBIfam" id="TIGR00231">
    <property type="entry name" value="small_GTP"/>
    <property type="match status" value="1"/>
</dbReference>
<evidence type="ECO:0000313" key="4">
    <source>
        <dbReference type="EMBL" id="PRY40284.1"/>
    </source>
</evidence>
<comment type="caution">
    <text evidence="4">The sequence shown here is derived from an EMBL/GenBank/DDBJ whole genome shotgun (WGS) entry which is preliminary data.</text>
</comment>
<dbReference type="InterPro" id="IPR000795">
    <property type="entry name" value="T_Tr_GTP-bd_dom"/>
</dbReference>
<dbReference type="OrthoDB" id="9801472at2"/>
<keyword evidence="4" id="KW-0251">Elongation factor</keyword>
<dbReference type="PROSITE" id="PS51722">
    <property type="entry name" value="G_TR_2"/>
    <property type="match status" value="1"/>
</dbReference>
<proteinExistence type="predicted"/>
<protein>
    <submittedName>
        <fullName evidence="4">Translation elongation factor 2 (EF-2/EF-G)</fullName>
    </submittedName>
</protein>
<keyword evidence="5" id="KW-1185">Reference proteome</keyword>
<dbReference type="InterPro" id="IPR053905">
    <property type="entry name" value="EF-G-like_DII"/>
</dbReference>
<dbReference type="InterPro" id="IPR009022">
    <property type="entry name" value="EFG_III"/>
</dbReference>
<dbReference type="CDD" id="cd03713">
    <property type="entry name" value="EFG_mtEFG_C"/>
    <property type="match status" value="1"/>
</dbReference>
<dbReference type="AlphaFoldDB" id="A0A2T0T3S3"/>